<sequence length="181" mass="20157">MPTNPAAVQPAPVRRIITGHTDDGKAIFADDQPVQPYPFKGSTTLFTDLFWQEGFPAKNDGDFAEQVKTHDSEIVNVKGSLLRSVDIPPHTESFFHRTISLDYGILIQGALTLILDDNKRVLMKPGDVVVQRGTIHAWRNETDEWTRMYFVLLPADKVSAGGKELEIEFNPIPAAWKAPSS</sequence>
<dbReference type="PANTHER" id="PTHR36156">
    <property type="entry name" value="SLR2101 PROTEIN"/>
    <property type="match status" value="1"/>
</dbReference>
<reference evidence="2 3" key="1">
    <citation type="submission" date="2021-08" db="EMBL/GenBank/DDBJ databases">
        <title>Draft Genome Sequence of Phanerochaete sordida strain YK-624.</title>
        <authorList>
            <person name="Mori T."/>
            <person name="Dohra H."/>
            <person name="Suzuki T."/>
            <person name="Kawagishi H."/>
            <person name="Hirai H."/>
        </authorList>
    </citation>
    <scope>NUCLEOTIDE SEQUENCE [LARGE SCALE GENOMIC DNA]</scope>
    <source>
        <strain evidence="2 3">YK-624</strain>
    </source>
</reference>
<dbReference type="InterPro" id="IPR014710">
    <property type="entry name" value="RmlC-like_jellyroll"/>
</dbReference>
<dbReference type="InterPro" id="IPR011051">
    <property type="entry name" value="RmlC_Cupin_sf"/>
</dbReference>
<evidence type="ECO:0000313" key="2">
    <source>
        <dbReference type="EMBL" id="GJE89134.1"/>
    </source>
</evidence>
<dbReference type="Gene3D" id="2.20.70.150">
    <property type="match status" value="1"/>
</dbReference>
<proteinExistence type="predicted"/>
<dbReference type="InterPro" id="IPR047142">
    <property type="entry name" value="OryJ/VirC-like"/>
</dbReference>
<dbReference type="Pfam" id="PF07883">
    <property type="entry name" value="Cupin_2"/>
    <property type="match status" value="1"/>
</dbReference>
<protein>
    <submittedName>
        <fullName evidence="2">Cupin domain-containing protein</fullName>
    </submittedName>
</protein>
<comment type="caution">
    <text evidence="2">The sequence shown here is derived from an EMBL/GenBank/DDBJ whole genome shotgun (WGS) entry which is preliminary data.</text>
</comment>
<dbReference type="CDD" id="cd02231">
    <property type="entry name" value="cupin_BLL6423-like"/>
    <property type="match status" value="1"/>
</dbReference>
<keyword evidence="3" id="KW-1185">Reference proteome</keyword>
<dbReference type="Gene3D" id="2.60.120.10">
    <property type="entry name" value="Jelly Rolls"/>
    <property type="match status" value="1"/>
</dbReference>
<gene>
    <name evidence="2" type="ORF">PsYK624_052280</name>
</gene>
<dbReference type="SUPFAM" id="SSF51182">
    <property type="entry name" value="RmlC-like cupins"/>
    <property type="match status" value="1"/>
</dbReference>
<accession>A0A9P3G839</accession>
<dbReference type="PANTHER" id="PTHR36156:SF2">
    <property type="entry name" value="CUPIN TYPE-2 DOMAIN-CONTAINING PROTEIN"/>
    <property type="match status" value="1"/>
</dbReference>
<evidence type="ECO:0000313" key="3">
    <source>
        <dbReference type="Proteomes" id="UP000703269"/>
    </source>
</evidence>
<dbReference type="EMBL" id="BPQB01000011">
    <property type="protein sequence ID" value="GJE89134.1"/>
    <property type="molecule type" value="Genomic_DNA"/>
</dbReference>
<dbReference type="OrthoDB" id="5840532at2759"/>
<dbReference type="Proteomes" id="UP000703269">
    <property type="component" value="Unassembled WGS sequence"/>
</dbReference>
<dbReference type="InterPro" id="IPR013096">
    <property type="entry name" value="Cupin_2"/>
</dbReference>
<evidence type="ECO:0000259" key="1">
    <source>
        <dbReference type="Pfam" id="PF07883"/>
    </source>
</evidence>
<name>A0A9P3G839_9APHY</name>
<dbReference type="AlphaFoldDB" id="A0A9P3G839"/>
<feature type="domain" description="Cupin type-2" evidence="1">
    <location>
        <begin position="85"/>
        <end position="151"/>
    </location>
</feature>
<organism evidence="2 3">
    <name type="scientific">Phanerochaete sordida</name>
    <dbReference type="NCBI Taxonomy" id="48140"/>
    <lineage>
        <taxon>Eukaryota</taxon>
        <taxon>Fungi</taxon>
        <taxon>Dikarya</taxon>
        <taxon>Basidiomycota</taxon>
        <taxon>Agaricomycotina</taxon>
        <taxon>Agaricomycetes</taxon>
        <taxon>Polyporales</taxon>
        <taxon>Phanerochaetaceae</taxon>
        <taxon>Phanerochaete</taxon>
    </lineage>
</organism>